<protein>
    <submittedName>
        <fullName evidence="12">ATP-binding cassette domain-containing protein</fullName>
    </submittedName>
</protein>
<dbReference type="GO" id="GO:0006865">
    <property type="term" value="P:amino acid transport"/>
    <property type="evidence" value="ECO:0007669"/>
    <property type="project" value="UniProtKB-KW"/>
</dbReference>
<dbReference type="PROSITE" id="PS00211">
    <property type="entry name" value="ABC_TRANSPORTER_1"/>
    <property type="match status" value="1"/>
</dbReference>
<keyword evidence="2" id="KW-0813">Transport</keyword>
<evidence type="ECO:0000313" key="13">
    <source>
        <dbReference type="Proteomes" id="UP000516320"/>
    </source>
</evidence>
<dbReference type="InterPro" id="IPR018449">
    <property type="entry name" value="NIL_domain"/>
</dbReference>
<feature type="domain" description="ABC transporter" evidence="11">
    <location>
        <begin position="14"/>
        <end position="254"/>
    </location>
</feature>
<keyword evidence="8" id="KW-0472">Membrane</keyword>
<evidence type="ECO:0000256" key="1">
    <source>
        <dbReference type="ARBA" id="ARBA00005417"/>
    </source>
</evidence>
<keyword evidence="4" id="KW-0547">Nucleotide-binding</keyword>
<dbReference type="Proteomes" id="UP000516320">
    <property type="component" value="Chromosome"/>
</dbReference>
<dbReference type="InterPro" id="IPR050086">
    <property type="entry name" value="MetN_ABC_transporter-like"/>
</dbReference>
<keyword evidence="3" id="KW-1003">Cell membrane</keyword>
<name>A0A7H0SMB9_9CORY</name>
<dbReference type="KEGG" id="cpoy:GP475_02820"/>
<dbReference type="PANTHER" id="PTHR43166:SF30">
    <property type="entry name" value="METHIONINE IMPORT ATP-BINDING PROTEIN METN"/>
    <property type="match status" value="1"/>
</dbReference>
<dbReference type="InterPro" id="IPR027417">
    <property type="entry name" value="P-loop_NTPase"/>
</dbReference>
<evidence type="ECO:0000256" key="3">
    <source>
        <dbReference type="ARBA" id="ARBA00022475"/>
    </source>
</evidence>
<reference evidence="12 13" key="1">
    <citation type="submission" date="2019-12" db="EMBL/GenBank/DDBJ databases">
        <title>Corynebacterium sp. nov., isolated from feces of the Anser Albifrons in China.</title>
        <authorList>
            <person name="Liu Q."/>
        </authorList>
    </citation>
    <scope>NUCLEOTIDE SEQUENCE [LARGE SCALE GENOMIC DNA]</scope>
    <source>
        <strain evidence="12 13">4H37-19</strain>
    </source>
</reference>
<dbReference type="InterPro" id="IPR003439">
    <property type="entry name" value="ABC_transporter-like_ATP-bd"/>
</dbReference>
<dbReference type="GO" id="GO:0005524">
    <property type="term" value="F:ATP binding"/>
    <property type="evidence" value="ECO:0007669"/>
    <property type="project" value="UniProtKB-KW"/>
</dbReference>
<dbReference type="RefSeq" id="WP_187975146.1">
    <property type="nucleotide sequence ID" value="NZ_CP046884.1"/>
</dbReference>
<evidence type="ECO:0000256" key="6">
    <source>
        <dbReference type="ARBA" id="ARBA00022967"/>
    </source>
</evidence>
<evidence type="ECO:0000256" key="4">
    <source>
        <dbReference type="ARBA" id="ARBA00022741"/>
    </source>
</evidence>
<evidence type="ECO:0000256" key="9">
    <source>
        <dbReference type="ARBA" id="ARBA00054718"/>
    </source>
</evidence>
<dbReference type="SUPFAM" id="SSF52540">
    <property type="entry name" value="P-loop containing nucleoside triphosphate hydrolases"/>
    <property type="match status" value="1"/>
</dbReference>
<dbReference type="InterPro" id="IPR045865">
    <property type="entry name" value="ACT-like_dom_sf"/>
</dbReference>
<organism evidence="12 13">
    <name type="scientific">Corynebacterium poyangense</name>
    <dbReference type="NCBI Taxonomy" id="2684405"/>
    <lineage>
        <taxon>Bacteria</taxon>
        <taxon>Bacillati</taxon>
        <taxon>Actinomycetota</taxon>
        <taxon>Actinomycetes</taxon>
        <taxon>Mycobacteriales</taxon>
        <taxon>Corynebacteriaceae</taxon>
        <taxon>Corynebacterium</taxon>
    </lineage>
</organism>
<comment type="function">
    <text evidence="9">Part of the ABC transporter FtsEX involved in cellular division. Has ATPase activity.</text>
</comment>
<keyword evidence="5 12" id="KW-0067">ATP-binding</keyword>
<dbReference type="InterPro" id="IPR017871">
    <property type="entry name" value="ABC_transporter-like_CS"/>
</dbReference>
<dbReference type="SMART" id="SM00930">
    <property type="entry name" value="NIL"/>
    <property type="match status" value="1"/>
</dbReference>
<proteinExistence type="inferred from homology"/>
<dbReference type="FunFam" id="3.40.50.300:FF:000056">
    <property type="entry name" value="Cell division ATP-binding protein FtsE"/>
    <property type="match status" value="1"/>
</dbReference>
<evidence type="ECO:0000256" key="2">
    <source>
        <dbReference type="ARBA" id="ARBA00022448"/>
    </source>
</evidence>
<keyword evidence="6" id="KW-1278">Translocase</keyword>
<evidence type="ECO:0000259" key="11">
    <source>
        <dbReference type="PROSITE" id="PS50893"/>
    </source>
</evidence>
<dbReference type="InterPro" id="IPR003593">
    <property type="entry name" value="AAA+_ATPase"/>
</dbReference>
<dbReference type="EMBL" id="CP046884">
    <property type="protein sequence ID" value="QNQ89694.1"/>
    <property type="molecule type" value="Genomic_DNA"/>
</dbReference>
<dbReference type="PANTHER" id="PTHR43166">
    <property type="entry name" value="AMINO ACID IMPORT ATP-BINDING PROTEIN"/>
    <property type="match status" value="1"/>
</dbReference>
<dbReference type="AlphaFoldDB" id="A0A7H0SMB9"/>
<dbReference type="GO" id="GO:0016887">
    <property type="term" value="F:ATP hydrolysis activity"/>
    <property type="evidence" value="ECO:0007669"/>
    <property type="project" value="InterPro"/>
</dbReference>
<dbReference type="SMART" id="SM00382">
    <property type="entry name" value="AAA"/>
    <property type="match status" value="1"/>
</dbReference>
<dbReference type="PROSITE" id="PS50893">
    <property type="entry name" value="ABC_TRANSPORTER_2"/>
    <property type="match status" value="1"/>
</dbReference>
<comment type="subunit">
    <text evidence="10">Homodimer. Forms a membrane-associated complex with FtsX.</text>
</comment>
<dbReference type="CDD" id="cd03258">
    <property type="entry name" value="ABC_MetN_methionine_transporter"/>
    <property type="match status" value="1"/>
</dbReference>
<dbReference type="Pfam" id="PF00005">
    <property type="entry name" value="ABC_tran"/>
    <property type="match status" value="1"/>
</dbReference>
<sequence>MTLSTSQSRQGTAIEFRHVSKVFTTSGKEKTTAVDDVTLNVQPGEILGVIGYSGAGKSTLVRLINGLDTPTSGELLLDGTNIVGLSERQLRAIRSNIGMIFQQFNLFQSRTTAGNIEYPLKLAGMKSAERKQRVTELLEFVGLADRHDHYPEQLSGGQKQRVGIARALATKPKLLLADEATSALDPETTQDVLKLLREVNRELGITIVVITHEMEVVRSIADSVAVMENGKVIEHGSVYEVFSNPKTDVAARFVATSLRNTPDHVETEDLLAHDGRLFTINLTENSGFFAAAARAREAGVELSIVHGGVTTLQQRSFGKMTVRLHGPETAVEEFYRSLERSTDIQEIAR</sequence>
<dbReference type="InterPro" id="IPR041701">
    <property type="entry name" value="MetN_ABC"/>
</dbReference>
<dbReference type="Pfam" id="PF09383">
    <property type="entry name" value="NIL"/>
    <property type="match status" value="1"/>
</dbReference>
<evidence type="ECO:0000256" key="8">
    <source>
        <dbReference type="ARBA" id="ARBA00023136"/>
    </source>
</evidence>
<evidence type="ECO:0000256" key="7">
    <source>
        <dbReference type="ARBA" id="ARBA00022970"/>
    </source>
</evidence>
<keyword evidence="13" id="KW-1185">Reference proteome</keyword>
<evidence type="ECO:0000256" key="10">
    <source>
        <dbReference type="ARBA" id="ARBA00063837"/>
    </source>
</evidence>
<dbReference type="GO" id="GO:0005886">
    <property type="term" value="C:plasma membrane"/>
    <property type="evidence" value="ECO:0007669"/>
    <property type="project" value="UniProtKB-ARBA"/>
</dbReference>
<dbReference type="Gene3D" id="3.30.70.260">
    <property type="match status" value="1"/>
</dbReference>
<gene>
    <name evidence="12" type="ORF">GP475_02820</name>
</gene>
<accession>A0A7H0SMB9</accession>
<evidence type="ECO:0000313" key="12">
    <source>
        <dbReference type="EMBL" id="QNQ89694.1"/>
    </source>
</evidence>
<dbReference type="Gene3D" id="3.40.50.300">
    <property type="entry name" value="P-loop containing nucleotide triphosphate hydrolases"/>
    <property type="match status" value="1"/>
</dbReference>
<evidence type="ECO:0000256" key="5">
    <source>
        <dbReference type="ARBA" id="ARBA00022840"/>
    </source>
</evidence>
<keyword evidence="7" id="KW-0029">Amino-acid transport</keyword>
<comment type="similarity">
    <text evidence="1">Belongs to the ABC transporter superfamily.</text>
</comment>
<dbReference type="SUPFAM" id="SSF55021">
    <property type="entry name" value="ACT-like"/>
    <property type="match status" value="1"/>
</dbReference>